<dbReference type="AlphaFoldDB" id="A0A1B2DJE3"/>
<accession>A0A1B2DJE3</accession>
<organism evidence="1">
    <name type="scientific">Paenibacillus sp. BIHB 4019</name>
    <dbReference type="NCBI Taxonomy" id="1870819"/>
    <lineage>
        <taxon>Bacteria</taxon>
        <taxon>Bacillati</taxon>
        <taxon>Bacillota</taxon>
        <taxon>Bacilli</taxon>
        <taxon>Bacillales</taxon>
        <taxon>Paenibacillaceae</taxon>
        <taxon>Paenibacillus</taxon>
    </lineage>
</organism>
<dbReference type="EMBL" id="CP016808">
    <property type="protein sequence ID" value="ANY67844.1"/>
    <property type="molecule type" value="Genomic_DNA"/>
</dbReference>
<protein>
    <submittedName>
        <fullName evidence="1">Uncharacterized protein</fullName>
    </submittedName>
</protein>
<sequence>MLLISLVACTSENEKYIPARKTPNGFHKEFYTNTIEILNLIDAKMRVETAYTQEERKDILAYFIKPSESDEELLFKADFSSLDGIAQKYFEKLSENDKAEMERLKDMYDDSLEEVLKDLNLT</sequence>
<evidence type="ECO:0000313" key="1">
    <source>
        <dbReference type="EMBL" id="ANY67844.1"/>
    </source>
</evidence>
<reference evidence="1" key="1">
    <citation type="submission" date="2016-08" db="EMBL/GenBank/DDBJ databases">
        <title>Complete Genome Seqeunce of Paenibacillus sp. BIHB 4019 from tea rhizoplane.</title>
        <authorList>
            <person name="Thakur R."/>
            <person name="Swarnkar M.K."/>
            <person name="Gulati A."/>
        </authorList>
    </citation>
    <scope>NUCLEOTIDE SEQUENCE [LARGE SCALE GENOMIC DNA]</scope>
    <source>
        <strain evidence="1">BIHB4019</strain>
    </source>
</reference>
<name>A0A1B2DJE3_9BACL</name>
<proteinExistence type="predicted"/>
<gene>
    <name evidence="1" type="ORF">BBD42_16215</name>
</gene>